<dbReference type="Proteomes" id="UP000183967">
    <property type="component" value="Unassembled WGS sequence"/>
</dbReference>
<protein>
    <submittedName>
        <fullName evidence="1">Uncharacterized protein</fullName>
    </submittedName>
</protein>
<proteinExistence type="predicted"/>
<dbReference type="RefSeq" id="WP_073195702.1">
    <property type="nucleotide sequence ID" value="NZ_FQXO01000016.1"/>
</dbReference>
<dbReference type="AlphaFoldDB" id="A0A1M5T0F8"/>
<keyword evidence="2" id="KW-1185">Reference proteome</keyword>
<sequence>MIQFRCKNSSSSKDDIVKEIGDFILKNKVFFDIFCDIMVRCSKLSDYNKSFIDTLFLIYYPIDLSSSLVLEFKSKLDEFFNTTDNMLNKRRGDVVEYILEKITPRKRTSSPFIKETEFYIYYKGYRLGTSNHDIDLGIYCDKDKFVELYECKVKLENFLYDRPPLKRKSRRKLGYLKEVYRRIQDIDKDIYLVCLEENLELYRDTLDKYGYAMISILSRNDIENLVKRF</sequence>
<dbReference type="EMBL" id="FQXO01000016">
    <property type="protein sequence ID" value="SHH44267.1"/>
    <property type="molecule type" value="Genomic_DNA"/>
</dbReference>
<name>A0A1M5T0F8_9FIRM</name>
<organism evidence="1 2">
    <name type="scientific">Caloranaerobacter azorensis DSM 13643</name>
    <dbReference type="NCBI Taxonomy" id="1121264"/>
    <lineage>
        <taxon>Bacteria</taxon>
        <taxon>Bacillati</taxon>
        <taxon>Bacillota</taxon>
        <taxon>Tissierellia</taxon>
        <taxon>Tissierellales</taxon>
        <taxon>Thermohalobacteraceae</taxon>
        <taxon>Caloranaerobacter</taxon>
    </lineage>
</organism>
<evidence type="ECO:0000313" key="1">
    <source>
        <dbReference type="EMBL" id="SHH44267.1"/>
    </source>
</evidence>
<gene>
    <name evidence="1" type="ORF">SAMN02745135_00821</name>
</gene>
<evidence type="ECO:0000313" key="2">
    <source>
        <dbReference type="Proteomes" id="UP000183967"/>
    </source>
</evidence>
<reference evidence="2" key="1">
    <citation type="submission" date="2016-11" db="EMBL/GenBank/DDBJ databases">
        <authorList>
            <person name="Varghese N."/>
            <person name="Submissions S."/>
        </authorList>
    </citation>
    <scope>NUCLEOTIDE SEQUENCE [LARGE SCALE GENOMIC DNA]</scope>
    <source>
        <strain evidence="2">DSM 13643</strain>
    </source>
</reference>
<accession>A0A1M5T0F8</accession>